<keyword evidence="7" id="KW-0547">Nucleotide-binding</keyword>
<dbReference type="InterPro" id="IPR003852">
    <property type="entry name" value="Sig_transdc_His_kinase_KdpD_N"/>
</dbReference>
<keyword evidence="12 13" id="KW-0472">Membrane</keyword>
<dbReference type="Pfam" id="PF13493">
    <property type="entry name" value="DUF4118"/>
    <property type="match status" value="1"/>
</dbReference>
<protein>
    <recommendedName>
        <fullName evidence="3">histidine kinase</fullName>
        <ecNumber evidence="3">2.7.13.3</ecNumber>
    </recommendedName>
</protein>
<dbReference type="Pfam" id="PF02518">
    <property type="entry name" value="HATPase_c"/>
    <property type="match status" value="1"/>
</dbReference>
<dbReference type="InterPro" id="IPR036890">
    <property type="entry name" value="HATPase_C_sf"/>
</dbReference>
<evidence type="ECO:0000256" key="13">
    <source>
        <dbReference type="SAM" id="Phobius"/>
    </source>
</evidence>
<dbReference type="Gene3D" id="3.40.50.620">
    <property type="entry name" value="HUPs"/>
    <property type="match status" value="1"/>
</dbReference>
<dbReference type="SMART" id="SM00388">
    <property type="entry name" value="HisKA"/>
    <property type="match status" value="1"/>
</dbReference>
<dbReference type="PANTHER" id="PTHR45569:SF1">
    <property type="entry name" value="SENSOR PROTEIN KDPD"/>
    <property type="match status" value="1"/>
</dbReference>
<accession>A0A2A5S0P3</accession>
<feature type="transmembrane region" description="Helical" evidence="13">
    <location>
        <begin position="401"/>
        <end position="419"/>
    </location>
</feature>
<dbReference type="RefSeq" id="WP_096814333.1">
    <property type="nucleotide sequence ID" value="NZ_JXJW01000008.1"/>
</dbReference>
<dbReference type="GO" id="GO:0005737">
    <property type="term" value="C:cytoplasm"/>
    <property type="evidence" value="ECO:0007669"/>
    <property type="project" value="UniProtKB-ARBA"/>
</dbReference>
<evidence type="ECO:0000256" key="4">
    <source>
        <dbReference type="ARBA" id="ARBA00022553"/>
    </source>
</evidence>
<dbReference type="FunFam" id="3.30.565.10:FF:000006">
    <property type="entry name" value="Sensor histidine kinase WalK"/>
    <property type="match status" value="1"/>
</dbReference>
<comment type="caution">
    <text evidence="15">The sequence shown here is derived from an EMBL/GenBank/DDBJ whole genome shotgun (WGS) entry which is preliminary data.</text>
</comment>
<dbReference type="Gene3D" id="1.20.120.620">
    <property type="entry name" value="Backbone structure of the membrane domain of e. Coli histidine kinase receptor kdpd"/>
    <property type="match status" value="1"/>
</dbReference>
<comment type="catalytic activity">
    <reaction evidence="1">
        <text>ATP + protein L-histidine = ADP + protein N-phospho-L-histidine.</text>
        <dbReference type="EC" id="2.7.13.3"/>
    </reaction>
</comment>
<dbReference type="GO" id="GO:0000155">
    <property type="term" value="F:phosphorelay sensor kinase activity"/>
    <property type="evidence" value="ECO:0007669"/>
    <property type="project" value="InterPro"/>
</dbReference>
<keyword evidence="16" id="KW-1185">Reference proteome</keyword>
<dbReference type="InterPro" id="IPR036097">
    <property type="entry name" value="HisK_dim/P_sf"/>
</dbReference>
<dbReference type="InterPro" id="IPR038318">
    <property type="entry name" value="KdpD_sf"/>
</dbReference>
<keyword evidence="9" id="KW-0067">ATP-binding</keyword>
<evidence type="ECO:0000313" key="16">
    <source>
        <dbReference type="Proteomes" id="UP000218282"/>
    </source>
</evidence>
<keyword evidence="6 13" id="KW-0812">Transmembrane</keyword>
<dbReference type="CDD" id="cd00082">
    <property type="entry name" value="HisKA"/>
    <property type="match status" value="1"/>
</dbReference>
<dbReference type="GO" id="GO:0005524">
    <property type="term" value="F:ATP binding"/>
    <property type="evidence" value="ECO:0007669"/>
    <property type="project" value="UniProtKB-KW"/>
</dbReference>
<keyword evidence="5" id="KW-0808">Transferase</keyword>
<dbReference type="AlphaFoldDB" id="A0A2A5S0P3"/>
<evidence type="ECO:0000256" key="11">
    <source>
        <dbReference type="ARBA" id="ARBA00023012"/>
    </source>
</evidence>
<sequence length="876" mass="98136">MQEGKLRIYFGYVAGVGKTYAMLAAAHEDKHNGVDLVVGYVEPHNRPDTTALISGLEQLSPKVITYRDRPFYEVDVDQVIKRNPQVVIIDELAHSNIIGSRNHKRFQDVEEILRAGIDVYTTLNVQHIESAFEQIEAITGVRVNERIPDYLFDNASQIELIDIDPAELIDRLHKGKIYHQSQVQQSLDHFFTLKKLRALREIALRKTADQVNHAALKNDSNYDGAYAKEHILVCVSASLTTPGVIRSAAKLVMAFKGDFTALHVVTERDDYLTKAERKQLQANLRLADQLGAKIAVIYGENFSEQISEYAKVSHISKLVVGKSPDKRFFKGRTFINDVAQAVPNLGIYIIPMVNEQQPNRFFLKRRGKIDLHFDMSDLVKTLLMLVCCTILGLFAEKVGFSFSNVIILYILGVQVNALVTKGRIFSFIASLLAVLCFNFFFTEPYFSLRAIDSSYPATFFVMLTAGLITSNLIKKIKAQVRLNSERAHRTELLFQTNQALQIPESRSETLAVTANALISLLARDIVIYPVEDGIRQKEVYYPAGNTTYTLDTYQNLKESGVAEWVLYNNKRAGATTDTLSAAKFLYLSVRRKQAVFAIIGILMADTDPLDPFEKEVSLAMLGEAALVLEKDTLRRQQQKVALEMEQEQLRSNLLRSISHDLRTPLTSISGNAKLMLDNSTRIAEASKQELLSFIYDDALWLTNLIENLLMITRLEGDVALNLQANNLDDVIRAAIKHVDPHLDEHIFNLTISEADLFVNMDPALIMQVIINLLNNAVKYTHQGSTIDLRVTASDKQVCLEAADNGPGISDQALAKLFDLFYTSTDSPDAARGLGIGLALCKTIITIHKGEIYAKHQIPSGTIIGFTLPRMEIKLNE</sequence>
<keyword evidence="4" id="KW-0597">Phosphoprotein</keyword>
<dbReference type="InterPro" id="IPR005467">
    <property type="entry name" value="His_kinase_dom"/>
</dbReference>
<dbReference type="InterPro" id="IPR014729">
    <property type="entry name" value="Rossmann-like_a/b/a_fold"/>
</dbReference>
<reference evidence="15 16" key="1">
    <citation type="submission" date="2014-12" db="EMBL/GenBank/DDBJ databases">
        <title>Draft genome sequences of 10 type strains of Lactococcus.</title>
        <authorList>
            <person name="Sun Z."/>
            <person name="Zhong Z."/>
            <person name="Liu W."/>
            <person name="Zhang W."/>
            <person name="Zhang H."/>
        </authorList>
    </citation>
    <scope>NUCLEOTIDE SEQUENCE [LARGE SCALE GENOMIC DNA]</scope>
    <source>
        <strain evidence="15 16">DSM 6634</strain>
    </source>
</reference>
<dbReference type="Proteomes" id="UP000218282">
    <property type="component" value="Unassembled WGS sequence"/>
</dbReference>
<dbReference type="SMART" id="SM00387">
    <property type="entry name" value="HATPase_c"/>
    <property type="match status" value="1"/>
</dbReference>
<dbReference type="EC" id="2.7.13.3" evidence="3"/>
<evidence type="ECO:0000256" key="1">
    <source>
        <dbReference type="ARBA" id="ARBA00000085"/>
    </source>
</evidence>
<dbReference type="InterPro" id="IPR025201">
    <property type="entry name" value="KdpD_TM"/>
</dbReference>
<dbReference type="PRINTS" id="PR00344">
    <property type="entry name" value="BCTRLSENSOR"/>
</dbReference>
<dbReference type="SUPFAM" id="SSF52402">
    <property type="entry name" value="Adenine nucleotide alpha hydrolases-like"/>
    <property type="match status" value="1"/>
</dbReference>
<feature type="transmembrane region" description="Helical" evidence="13">
    <location>
        <begin position="453"/>
        <end position="473"/>
    </location>
</feature>
<dbReference type="InterPro" id="IPR003594">
    <property type="entry name" value="HATPase_dom"/>
</dbReference>
<proteinExistence type="predicted"/>
<dbReference type="InterPro" id="IPR003661">
    <property type="entry name" value="HisK_dim/P_dom"/>
</dbReference>
<evidence type="ECO:0000256" key="5">
    <source>
        <dbReference type="ARBA" id="ARBA00022679"/>
    </source>
</evidence>
<name>A0A2A5S0P3_9LACT</name>
<dbReference type="InterPro" id="IPR004358">
    <property type="entry name" value="Sig_transdc_His_kin-like_C"/>
</dbReference>
<comment type="subcellular location">
    <subcellularLocation>
        <location evidence="2">Membrane</location>
        <topology evidence="2">Multi-pass membrane protein</topology>
    </subcellularLocation>
</comment>
<evidence type="ECO:0000256" key="8">
    <source>
        <dbReference type="ARBA" id="ARBA00022777"/>
    </source>
</evidence>
<dbReference type="Pfam" id="PF02702">
    <property type="entry name" value="KdpD"/>
    <property type="match status" value="1"/>
</dbReference>
<dbReference type="CDD" id="cd01987">
    <property type="entry name" value="USP_KdpD-like"/>
    <property type="match status" value="1"/>
</dbReference>
<keyword evidence="11" id="KW-0902">Two-component regulatory system</keyword>
<evidence type="ECO:0000256" key="6">
    <source>
        <dbReference type="ARBA" id="ARBA00022692"/>
    </source>
</evidence>
<dbReference type="InterPro" id="IPR029016">
    <property type="entry name" value="GAF-like_dom_sf"/>
</dbReference>
<dbReference type="FunFam" id="3.40.50.300:FF:000483">
    <property type="entry name" value="Sensor histidine kinase KdpD"/>
    <property type="match status" value="1"/>
</dbReference>
<evidence type="ECO:0000256" key="9">
    <source>
        <dbReference type="ARBA" id="ARBA00022840"/>
    </source>
</evidence>
<dbReference type="PANTHER" id="PTHR45569">
    <property type="entry name" value="SENSOR PROTEIN KDPD"/>
    <property type="match status" value="1"/>
</dbReference>
<evidence type="ECO:0000313" key="15">
    <source>
        <dbReference type="EMBL" id="PCS07041.1"/>
    </source>
</evidence>
<evidence type="ECO:0000256" key="3">
    <source>
        <dbReference type="ARBA" id="ARBA00012438"/>
    </source>
</evidence>
<feature type="domain" description="Histidine kinase" evidence="14">
    <location>
        <begin position="656"/>
        <end position="871"/>
    </location>
</feature>
<feature type="transmembrane region" description="Helical" evidence="13">
    <location>
        <begin position="424"/>
        <end position="441"/>
    </location>
</feature>
<dbReference type="Gene3D" id="3.40.50.300">
    <property type="entry name" value="P-loop containing nucleotide triphosphate hydrolases"/>
    <property type="match status" value="1"/>
</dbReference>
<dbReference type="Gene3D" id="3.30.450.40">
    <property type="match status" value="1"/>
</dbReference>
<organism evidence="15 16">
    <name type="scientific">Pseudolactococcus piscium</name>
    <dbReference type="NCBI Taxonomy" id="1364"/>
    <lineage>
        <taxon>Bacteria</taxon>
        <taxon>Bacillati</taxon>
        <taxon>Bacillota</taxon>
        <taxon>Bacilli</taxon>
        <taxon>Lactobacillales</taxon>
        <taxon>Streptococcaceae</taxon>
        <taxon>Pseudolactococcus</taxon>
    </lineage>
</organism>
<keyword evidence="8 15" id="KW-0418">Kinase</keyword>
<evidence type="ECO:0000256" key="12">
    <source>
        <dbReference type="ARBA" id="ARBA00023136"/>
    </source>
</evidence>
<dbReference type="Gene3D" id="1.10.287.130">
    <property type="match status" value="1"/>
</dbReference>
<dbReference type="EMBL" id="JXJW01000008">
    <property type="protein sequence ID" value="PCS07041.1"/>
    <property type="molecule type" value="Genomic_DNA"/>
</dbReference>
<dbReference type="InterPro" id="IPR027417">
    <property type="entry name" value="P-loop_NTPase"/>
</dbReference>
<gene>
    <name evidence="15" type="ORF">RU86_GL002153</name>
</gene>
<evidence type="ECO:0000259" key="14">
    <source>
        <dbReference type="PROSITE" id="PS50109"/>
    </source>
</evidence>
<evidence type="ECO:0000256" key="10">
    <source>
        <dbReference type="ARBA" id="ARBA00022989"/>
    </source>
</evidence>
<evidence type="ECO:0000256" key="2">
    <source>
        <dbReference type="ARBA" id="ARBA00004141"/>
    </source>
</evidence>
<dbReference type="SUPFAM" id="SSF55874">
    <property type="entry name" value="ATPase domain of HSP90 chaperone/DNA topoisomerase II/histidine kinase"/>
    <property type="match status" value="1"/>
</dbReference>
<dbReference type="PROSITE" id="PS50109">
    <property type="entry name" value="HIS_KIN"/>
    <property type="match status" value="1"/>
</dbReference>
<evidence type="ECO:0000256" key="7">
    <source>
        <dbReference type="ARBA" id="ARBA00022741"/>
    </source>
</evidence>
<dbReference type="GO" id="GO:0005886">
    <property type="term" value="C:plasma membrane"/>
    <property type="evidence" value="ECO:0007669"/>
    <property type="project" value="TreeGrafter"/>
</dbReference>
<dbReference type="InterPro" id="IPR052023">
    <property type="entry name" value="Histidine_kinase_KdpD"/>
</dbReference>
<dbReference type="SUPFAM" id="SSF47384">
    <property type="entry name" value="Homodimeric domain of signal transducing histidine kinase"/>
    <property type="match status" value="1"/>
</dbReference>
<keyword evidence="10 13" id="KW-1133">Transmembrane helix</keyword>
<dbReference type="Pfam" id="PF00512">
    <property type="entry name" value="HisKA"/>
    <property type="match status" value="1"/>
</dbReference>
<dbReference type="Gene3D" id="3.30.565.10">
    <property type="entry name" value="Histidine kinase-like ATPase, C-terminal domain"/>
    <property type="match status" value="1"/>
</dbReference>